<dbReference type="GO" id="GO:0009055">
    <property type="term" value="F:electron transfer activity"/>
    <property type="evidence" value="ECO:0007669"/>
    <property type="project" value="InterPro"/>
</dbReference>
<dbReference type="InterPro" id="IPR036909">
    <property type="entry name" value="Cyt_c-like_dom_sf"/>
</dbReference>
<dbReference type="InterPro" id="IPR011444">
    <property type="entry name" value="DUF1549"/>
</dbReference>
<gene>
    <name evidence="4" type="ORF">FUA26_09035</name>
</gene>
<reference evidence="5" key="1">
    <citation type="submission" date="2019-08" db="EMBL/GenBank/DDBJ databases">
        <title>Seonamhaeicola sediminis sp. nov., isolated from marine sediment.</title>
        <authorList>
            <person name="Cao W.R."/>
        </authorList>
    </citation>
    <scope>NUCLEOTIDE SEQUENCE [LARGE SCALE GENOMIC DNA]</scope>
    <source>
        <strain evidence="5">Gy8</strain>
    </source>
</reference>
<dbReference type="Pfam" id="PF07583">
    <property type="entry name" value="PSCyt2"/>
    <property type="match status" value="1"/>
</dbReference>
<accession>A0A5C7AV38</accession>
<comment type="caution">
    <text evidence="4">The sequence shown here is derived from an EMBL/GenBank/DDBJ whole genome shotgun (WGS) entry which is preliminary data.</text>
</comment>
<dbReference type="OrthoDB" id="1450284at2"/>
<dbReference type="Pfam" id="PF07587">
    <property type="entry name" value="PSD1"/>
    <property type="match status" value="1"/>
</dbReference>
<dbReference type="PROSITE" id="PS51257">
    <property type="entry name" value="PROKAR_LIPOPROTEIN"/>
    <property type="match status" value="1"/>
</dbReference>
<feature type="domain" description="DUF1549" evidence="1">
    <location>
        <begin position="164"/>
        <end position="368"/>
    </location>
</feature>
<proteinExistence type="predicted"/>
<dbReference type="PANTHER" id="PTHR35889">
    <property type="entry name" value="CYCLOINULO-OLIGOSACCHARIDE FRUCTANOTRANSFERASE-RELATED"/>
    <property type="match status" value="1"/>
</dbReference>
<feature type="domain" description="Cytochrome C Planctomycete-type" evidence="3">
    <location>
        <begin position="51"/>
        <end position="114"/>
    </location>
</feature>
<evidence type="ECO:0000259" key="2">
    <source>
        <dbReference type="Pfam" id="PF07587"/>
    </source>
</evidence>
<keyword evidence="5" id="KW-1185">Reference proteome</keyword>
<dbReference type="PANTHER" id="PTHR35889:SF3">
    <property type="entry name" value="F-BOX DOMAIN-CONTAINING PROTEIN"/>
    <property type="match status" value="1"/>
</dbReference>
<sequence length="773" mass="89090">MKLFFPFYLVLVLSFFSCNSKSDNYVSIPEKKVPKVVDYNFDVRPILSDKCFNCHGPDANKRFADLRLDTAEGAYAALKESPKKHAIVSGKPNKSEAYLRIVSKDTATVMPPPESNLKLSNYEIKVIEKWIKQGAKYKQHWAFTPITKPQLPKVKKADWATNDIDYFILSKIEDLGLTPNEKATKEQLLKRVSFDITGLPPSIEMQKKFINDTSENAYEKIVDELLASKHYGEKMASSWMDIARFADSHGYQDDELRTMWPWRDWVIHAFNENYSYKKFVTWQLAGDLLPNKHLETILATGFNRNHKITQEGGIVVEEYRIETITDRTNTFGKAFLGLTFECAKCHDHKYDPISQKDYYSTFAFFENTPYKKSSAVNANLRVIAEPPFLSISNQLAKDSLPFINKKNGYKNVEVMVMEELEEKRPTRILDRGAYDAKTDTVTPNLPNAILTFDTEKYTSNRLGLSKWLFNEKNPLTSRVYVNRIWQEIFGTGIVKTSGDFGMQGELPSNVDLLNYLSADFIENDWNIKKLIKKMVMSSTYKQSSIVNNKKQAIDPENKYLSYMPRARYTSEMIRDHILASSGLLNREIGGRSVKTYQPDGLWETSSSGRGMLVYYVQDHNENLYRRGIYTFIKRTSLPPVQMIFDATTRDQCEVRRLSTMTPLQALVLLNDPTVLEASRVFSEKLLQENSTDEAKINKAFRSILCRKIKPEEKKLLLNYYNQQKEIFKNDTKRANDFVNVGEYPSTNLNKSEVAALMQIIHTMYNMEEAIVKI</sequence>
<name>A0A5C7AV38_9FLAO</name>
<evidence type="ECO:0000313" key="4">
    <source>
        <dbReference type="EMBL" id="TXE09622.1"/>
    </source>
</evidence>
<dbReference type="Pfam" id="PF07635">
    <property type="entry name" value="PSCyt1"/>
    <property type="match status" value="1"/>
</dbReference>
<dbReference type="EMBL" id="VOSC01000025">
    <property type="protein sequence ID" value="TXE09622.1"/>
    <property type="molecule type" value="Genomic_DNA"/>
</dbReference>
<dbReference type="Proteomes" id="UP000321790">
    <property type="component" value="Unassembled WGS sequence"/>
</dbReference>
<evidence type="ECO:0000259" key="1">
    <source>
        <dbReference type="Pfam" id="PF07583"/>
    </source>
</evidence>
<protein>
    <submittedName>
        <fullName evidence="4">DUF1553 domain-containing protein</fullName>
    </submittedName>
</protein>
<dbReference type="AlphaFoldDB" id="A0A5C7AV38"/>
<dbReference type="SUPFAM" id="SSF46626">
    <property type="entry name" value="Cytochrome c"/>
    <property type="match status" value="1"/>
</dbReference>
<dbReference type="RefSeq" id="WP_147134716.1">
    <property type="nucleotide sequence ID" value="NZ_VOSC01000025.1"/>
</dbReference>
<evidence type="ECO:0000259" key="3">
    <source>
        <dbReference type="Pfam" id="PF07635"/>
    </source>
</evidence>
<dbReference type="InterPro" id="IPR011429">
    <property type="entry name" value="Cyt_c_Planctomycete-type"/>
</dbReference>
<dbReference type="InterPro" id="IPR022655">
    <property type="entry name" value="DUF1553"/>
</dbReference>
<organism evidence="4 5">
    <name type="scientific">Seonamhaeicola algicola</name>
    <dbReference type="NCBI Taxonomy" id="1719036"/>
    <lineage>
        <taxon>Bacteria</taxon>
        <taxon>Pseudomonadati</taxon>
        <taxon>Bacteroidota</taxon>
        <taxon>Flavobacteriia</taxon>
        <taxon>Flavobacteriales</taxon>
        <taxon>Flavobacteriaceae</taxon>
    </lineage>
</organism>
<dbReference type="GO" id="GO:0020037">
    <property type="term" value="F:heme binding"/>
    <property type="evidence" value="ECO:0007669"/>
    <property type="project" value="InterPro"/>
</dbReference>
<feature type="domain" description="DUF1553" evidence="2">
    <location>
        <begin position="460"/>
        <end position="719"/>
    </location>
</feature>
<evidence type="ECO:0000313" key="5">
    <source>
        <dbReference type="Proteomes" id="UP000321790"/>
    </source>
</evidence>